<accession>A0A9E6TSM7</accession>
<evidence type="ECO:0000256" key="4">
    <source>
        <dbReference type="SAM" id="SignalP"/>
    </source>
</evidence>
<dbReference type="EMBL" id="CP077093">
    <property type="protein sequence ID" value="QXI28796.1"/>
    <property type="molecule type" value="Genomic_DNA"/>
</dbReference>
<evidence type="ECO:0000256" key="3">
    <source>
        <dbReference type="ARBA" id="ARBA00022729"/>
    </source>
</evidence>
<evidence type="ECO:0000256" key="1">
    <source>
        <dbReference type="ARBA" id="ARBA00009075"/>
    </source>
</evidence>
<comment type="similarity">
    <text evidence="1">Belongs to the outer membrane porin (Opr) (TC 1.B.25) family.</text>
</comment>
<proteinExistence type="inferred from homology"/>
<keyword evidence="6" id="KW-1185">Reference proteome</keyword>
<dbReference type="PANTHER" id="PTHR34596">
    <property type="entry name" value="CHITOPORIN"/>
    <property type="match status" value="1"/>
</dbReference>
<reference evidence="5 6" key="1">
    <citation type="journal article" date="2020" name="Microorganisms">
        <title>Reliable Identification of Environmental Pseudomonas Isolates Using the rpoD Gene.</title>
        <authorList>
            <consortium name="The Broad Institute Genome Sequencing Platform"/>
            <person name="Girard L."/>
            <person name="Lood C."/>
            <person name="Rokni-Zadeh H."/>
            <person name="van Noort V."/>
            <person name="Lavigne R."/>
            <person name="De Mot R."/>
        </authorList>
    </citation>
    <scope>NUCLEOTIDE SEQUENCE [LARGE SCALE GENOMIC DNA]</scope>
    <source>
        <strain evidence="5 6">RW8P3</strain>
    </source>
</reference>
<name>A0A9E6TSM7_9PSED</name>
<dbReference type="RefSeq" id="WP_186683865.1">
    <property type="nucleotide sequence ID" value="NZ_CP077093.1"/>
</dbReference>
<dbReference type="InterPro" id="IPR023614">
    <property type="entry name" value="Porin_dom_sf"/>
</dbReference>
<sequence length="448" mass="48786">MKKSTLALAVAVGVLAQQASAAGFIEDSKATLGLRNFYINTDNRDGTGQNKSEEWGQGFDLRFISGYTQGTVQFGVDAIALYGVRLDSGRGTNGATTTSYGSSMFPTESTSGSNSRAVPDFASLGLTGKVKVSQTELKIGTLQPNNPVIKTNDGRLLPQTFTGGELKSNEIKDLTLTGGLINAAKGRNSTNDEGLSIAGANNPTSTGRRSNKFYYGGADYKITKDLTASYYYGELKDFYSQNFLGLVHNWAIGPGVLKSDLRYYRSRDNGSNGDTAAYYTSGWYSDHPTNATKVKGKVDNDLYSYLALYSVEGHTFGAGYQYTKGDSDFPWLNQGDGSSNSTITDVQIQKFARAGERTWQARYAYDFAKLGVPGLTAGVTYLHGDNINTTTGDHSEWERDISLAYVVPEGTFKNLGFAWKNAMWRTDLPNTRSQDENRLIVSYSIPLL</sequence>
<dbReference type="Gene3D" id="2.40.160.10">
    <property type="entry name" value="Porin"/>
    <property type="match status" value="1"/>
</dbReference>
<dbReference type="GO" id="GO:0015288">
    <property type="term" value="F:porin activity"/>
    <property type="evidence" value="ECO:0007669"/>
    <property type="project" value="TreeGrafter"/>
</dbReference>
<feature type="chain" id="PRO_5039722788" evidence="4">
    <location>
        <begin position="22"/>
        <end position="448"/>
    </location>
</feature>
<dbReference type="PANTHER" id="PTHR34596:SF2">
    <property type="entry name" value="CHITOPORIN"/>
    <property type="match status" value="1"/>
</dbReference>
<keyword evidence="3 4" id="KW-0732">Signal</keyword>
<protein>
    <submittedName>
        <fullName evidence="5">OprD family porin</fullName>
    </submittedName>
</protein>
<dbReference type="KEGG" id="pvw:HU752_002220"/>
<dbReference type="AlphaFoldDB" id="A0A9E6TSM7"/>
<dbReference type="Proteomes" id="UP000634530">
    <property type="component" value="Chromosome"/>
</dbReference>
<evidence type="ECO:0000256" key="2">
    <source>
        <dbReference type="ARBA" id="ARBA00022448"/>
    </source>
</evidence>
<keyword evidence="2" id="KW-0813">Transport</keyword>
<gene>
    <name evidence="5" type="ORF">HU752_002220</name>
</gene>
<dbReference type="GO" id="GO:0016020">
    <property type="term" value="C:membrane"/>
    <property type="evidence" value="ECO:0007669"/>
    <property type="project" value="InterPro"/>
</dbReference>
<reference evidence="5 6" key="2">
    <citation type="journal article" date="2021" name="Microorganisms">
        <title>The Ever-Expanding Pseudomonas Genus: Description of 43 New Species and Partition of the Pseudomonas putida Group.</title>
        <authorList>
            <person name="Girard L."/>
            <person name="Lood C."/>
            <person name="Hofte M."/>
            <person name="Vandamme P."/>
            <person name="Rokni-Zadeh H."/>
            <person name="van Noort V."/>
            <person name="Lavigne R."/>
            <person name="De Mot R."/>
        </authorList>
    </citation>
    <scope>NUCLEOTIDE SEQUENCE [LARGE SCALE GENOMIC DNA]</scope>
    <source>
        <strain evidence="5 6">RW8P3</strain>
    </source>
</reference>
<organism evidence="5 6">
    <name type="scientific">Pseudomonas vanderleydeniana</name>
    <dbReference type="NCBI Taxonomy" id="2745495"/>
    <lineage>
        <taxon>Bacteria</taxon>
        <taxon>Pseudomonadati</taxon>
        <taxon>Pseudomonadota</taxon>
        <taxon>Gammaproteobacteria</taxon>
        <taxon>Pseudomonadales</taxon>
        <taxon>Pseudomonadaceae</taxon>
        <taxon>Pseudomonas</taxon>
    </lineage>
</organism>
<evidence type="ECO:0000313" key="5">
    <source>
        <dbReference type="EMBL" id="QXI28796.1"/>
    </source>
</evidence>
<dbReference type="Pfam" id="PF03573">
    <property type="entry name" value="OprD"/>
    <property type="match status" value="1"/>
</dbReference>
<feature type="signal peptide" evidence="4">
    <location>
        <begin position="1"/>
        <end position="21"/>
    </location>
</feature>
<dbReference type="InterPro" id="IPR005318">
    <property type="entry name" value="OM_porin_bac"/>
</dbReference>
<evidence type="ECO:0000313" key="6">
    <source>
        <dbReference type="Proteomes" id="UP000634530"/>
    </source>
</evidence>